<keyword evidence="3" id="KW-1185">Reference proteome</keyword>
<feature type="transmembrane region" description="Helical" evidence="1">
    <location>
        <begin position="21"/>
        <end position="39"/>
    </location>
</feature>
<protein>
    <submittedName>
        <fullName evidence="2">Uncharacterized protein</fullName>
    </submittedName>
</protein>
<sequence>MEEFAEMDVKKKSVPISKYRSGYYLVGFLVVVASSRFLFNQLQCLIDGRNATSEPVPGPYLSPDKCGSKLEISEKPVDNFVPLVEEIHFGEENCLCNVKF</sequence>
<name>A0A8J2PLI3_9HEXA</name>
<evidence type="ECO:0000256" key="1">
    <source>
        <dbReference type="SAM" id="Phobius"/>
    </source>
</evidence>
<dbReference type="AlphaFoldDB" id="A0A8J2PLI3"/>
<dbReference type="EMBL" id="CAJVCH010545861">
    <property type="protein sequence ID" value="CAG7828029.1"/>
    <property type="molecule type" value="Genomic_DNA"/>
</dbReference>
<reference evidence="2" key="1">
    <citation type="submission" date="2021-06" db="EMBL/GenBank/DDBJ databases">
        <authorList>
            <person name="Hodson N. C."/>
            <person name="Mongue J. A."/>
            <person name="Jaron S. K."/>
        </authorList>
    </citation>
    <scope>NUCLEOTIDE SEQUENCE</scope>
</reference>
<comment type="caution">
    <text evidence="2">The sequence shown here is derived from an EMBL/GenBank/DDBJ whole genome shotgun (WGS) entry which is preliminary data.</text>
</comment>
<keyword evidence="1" id="KW-0812">Transmembrane</keyword>
<organism evidence="2 3">
    <name type="scientific">Allacma fusca</name>
    <dbReference type="NCBI Taxonomy" id="39272"/>
    <lineage>
        <taxon>Eukaryota</taxon>
        <taxon>Metazoa</taxon>
        <taxon>Ecdysozoa</taxon>
        <taxon>Arthropoda</taxon>
        <taxon>Hexapoda</taxon>
        <taxon>Collembola</taxon>
        <taxon>Symphypleona</taxon>
        <taxon>Sminthuridae</taxon>
        <taxon>Allacma</taxon>
    </lineage>
</organism>
<gene>
    <name evidence="2" type="ORF">AFUS01_LOCUS37982</name>
</gene>
<keyword evidence="1" id="KW-0472">Membrane</keyword>
<evidence type="ECO:0000313" key="2">
    <source>
        <dbReference type="EMBL" id="CAG7828029.1"/>
    </source>
</evidence>
<dbReference type="Proteomes" id="UP000708208">
    <property type="component" value="Unassembled WGS sequence"/>
</dbReference>
<accession>A0A8J2PLI3</accession>
<evidence type="ECO:0000313" key="3">
    <source>
        <dbReference type="Proteomes" id="UP000708208"/>
    </source>
</evidence>
<keyword evidence="1" id="KW-1133">Transmembrane helix</keyword>
<proteinExistence type="predicted"/>